<dbReference type="OMA" id="YRLPSHQ"/>
<dbReference type="PhylomeDB" id="B4MA78"/>
<evidence type="ECO:0000313" key="3">
    <source>
        <dbReference type="EMBL" id="EDW66137.1"/>
    </source>
</evidence>
<accession>B4MA78</accession>
<dbReference type="HOGENOM" id="CLU_033194_0_0_1"/>
<reference evidence="3 4" key="1">
    <citation type="journal article" date="2007" name="Nature">
        <title>Evolution of genes and genomes on the Drosophila phylogeny.</title>
        <authorList>
            <consortium name="Drosophila 12 Genomes Consortium"/>
            <person name="Clark A.G."/>
            <person name="Eisen M.B."/>
            <person name="Smith D.R."/>
            <person name="Bergman C.M."/>
            <person name="Oliver B."/>
            <person name="Markow T.A."/>
            <person name="Kaufman T.C."/>
            <person name="Kellis M."/>
            <person name="Gelbart W."/>
            <person name="Iyer V.N."/>
            <person name="Pollard D.A."/>
            <person name="Sackton T.B."/>
            <person name="Larracuente A.M."/>
            <person name="Singh N.D."/>
            <person name="Abad J.P."/>
            <person name="Abt D.N."/>
            <person name="Adryan B."/>
            <person name="Aguade M."/>
            <person name="Akashi H."/>
            <person name="Anderson W.W."/>
            <person name="Aquadro C.F."/>
            <person name="Ardell D.H."/>
            <person name="Arguello R."/>
            <person name="Artieri C.G."/>
            <person name="Barbash D.A."/>
            <person name="Barker D."/>
            <person name="Barsanti P."/>
            <person name="Batterham P."/>
            <person name="Batzoglou S."/>
            <person name="Begun D."/>
            <person name="Bhutkar A."/>
            <person name="Blanco E."/>
            <person name="Bosak S.A."/>
            <person name="Bradley R.K."/>
            <person name="Brand A.D."/>
            <person name="Brent M.R."/>
            <person name="Brooks A.N."/>
            <person name="Brown R.H."/>
            <person name="Butlin R.K."/>
            <person name="Caggese C."/>
            <person name="Calvi B.R."/>
            <person name="Bernardo de Carvalho A."/>
            <person name="Caspi A."/>
            <person name="Castrezana S."/>
            <person name="Celniker S.E."/>
            <person name="Chang J.L."/>
            <person name="Chapple C."/>
            <person name="Chatterji S."/>
            <person name="Chinwalla A."/>
            <person name="Civetta A."/>
            <person name="Clifton S.W."/>
            <person name="Comeron J.M."/>
            <person name="Costello J.C."/>
            <person name="Coyne J.A."/>
            <person name="Daub J."/>
            <person name="David R.G."/>
            <person name="Delcher A.L."/>
            <person name="Delehaunty K."/>
            <person name="Do C.B."/>
            <person name="Ebling H."/>
            <person name="Edwards K."/>
            <person name="Eickbush T."/>
            <person name="Evans J.D."/>
            <person name="Filipski A."/>
            <person name="Findeiss S."/>
            <person name="Freyhult E."/>
            <person name="Fulton L."/>
            <person name="Fulton R."/>
            <person name="Garcia A.C."/>
            <person name="Gardiner A."/>
            <person name="Garfield D.A."/>
            <person name="Garvin B.E."/>
            <person name="Gibson G."/>
            <person name="Gilbert D."/>
            <person name="Gnerre S."/>
            <person name="Godfrey J."/>
            <person name="Good R."/>
            <person name="Gotea V."/>
            <person name="Gravely B."/>
            <person name="Greenberg A.J."/>
            <person name="Griffiths-Jones S."/>
            <person name="Gross S."/>
            <person name="Guigo R."/>
            <person name="Gustafson E.A."/>
            <person name="Haerty W."/>
            <person name="Hahn M.W."/>
            <person name="Halligan D.L."/>
            <person name="Halpern A.L."/>
            <person name="Halter G.M."/>
            <person name="Han M.V."/>
            <person name="Heger A."/>
            <person name="Hillier L."/>
            <person name="Hinrichs A.S."/>
            <person name="Holmes I."/>
            <person name="Hoskins R.A."/>
            <person name="Hubisz M.J."/>
            <person name="Hultmark D."/>
            <person name="Huntley M.A."/>
            <person name="Jaffe D.B."/>
            <person name="Jagadeeshan S."/>
            <person name="Jeck W.R."/>
            <person name="Johnson J."/>
            <person name="Jones C.D."/>
            <person name="Jordan W.C."/>
            <person name="Karpen G.H."/>
            <person name="Kataoka E."/>
            <person name="Keightley P.D."/>
            <person name="Kheradpour P."/>
            <person name="Kirkness E.F."/>
            <person name="Koerich L.B."/>
            <person name="Kristiansen K."/>
            <person name="Kudrna D."/>
            <person name="Kulathinal R.J."/>
            <person name="Kumar S."/>
            <person name="Kwok R."/>
            <person name="Lander E."/>
            <person name="Langley C.H."/>
            <person name="Lapoint R."/>
            <person name="Lazzaro B.P."/>
            <person name="Lee S.J."/>
            <person name="Levesque L."/>
            <person name="Li R."/>
            <person name="Lin C.F."/>
            <person name="Lin M.F."/>
            <person name="Lindblad-Toh K."/>
            <person name="Llopart A."/>
            <person name="Long M."/>
            <person name="Low L."/>
            <person name="Lozovsky E."/>
            <person name="Lu J."/>
            <person name="Luo M."/>
            <person name="Machado C.A."/>
            <person name="Makalowski W."/>
            <person name="Marzo M."/>
            <person name="Matsuda M."/>
            <person name="Matzkin L."/>
            <person name="McAllister B."/>
            <person name="McBride C.S."/>
            <person name="McKernan B."/>
            <person name="McKernan K."/>
            <person name="Mendez-Lago M."/>
            <person name="Minx P."/>
            <person name="Mollenhauer M.U."/>
            <person name="Montooth K."/>
            <person name="Mount S.M."/>
            <person name="Mu X."/>
            <person name="Myers E."/>
            <person name="Negre B."/>
            <person name="Newfeld S."/>
            <person name="Nielsen R."/>
            <person name="Noor M.A."/>
            <person name="O'Grady P."/>
            <person name="Pachter L."/>
            <person name="Papaceit M."/>
            <person name="Parisi M.J."/>
            <person name="Parisi M."/>
            <person name="Parts L."/>
            <person name="Pedersen J.S."/>
            <person name="Pesole G."/>
            <person name="Phillippy A.M."/>
            <person name="Ponting C.P."/>
            <person name="Pop M."/>
            <person name="Porcelli D."/>
            <person name="Powell J.R."/>
            <person name="Prohaska S."/>
            <person name="Pruitt K."/>
            <person name="Puig M."/>
            <person name="Quesneville H."/>
            <person name="Ram K.R."/>
            <person name="Rand D."/>
            <person name="Rasmussen M.D."/>
            <person name="Reed L.K."/>
            <person name="Reenan R."/>
            <person name="Reily A."/>
            <person name="Remington K.A."/>
            <person name="Rieger T.T."/>
            <person name="Ritchie M.G."/>
            <person name="Robin C."/>
            <person name="Rogers Y.H."/>
            <person name="Rohde C."/>
            <person name="Rozas J."/>
            <person name="Rubenfield M.J."/>
            <person name="Ruiz A."/>
            <person name="Russo S."/>
            <person name="Salzberg S.L."/>
            <person name="Sanchez-Gracia A."/>
            <person name="Saranga D.J."/>
            <person name="Sato H."/>
            <person name="Schaeffer S.W."/>
            <person name="Schatz M.C."/>
            <person name="Schlenke T."/>
            <person name="Schwartz R."/>
            <person name="Segarra C."/>
            <person name="Singh R.S."/>
            <person name="Sirot L."/>
            <person name="Sirota M."/>
            <person name="Sisneros N.B."/>
            <person name="Smith C.D."/>
            <person name="Smith T.F."/>
            <person name="Spieth J."/>
            <person name="Stage D.E."/>
            <person name="Stark A."/>
            <person name="Stephan W."/>
            <person name="Strausberg R.L."/>
            <person name="Strempel S."/>
            <person name="Sturgill D."/>
            <person name="Sutton G."/>
            <person name="Sutton G.G."/>
            <person name="Tao W."/>
            <person name="Teichmann S."/>
            <person name="Tobari Y.N."/>
            <person name="Tomimura Y."/>
            <person name="Tsolas J.M."/>
            <person name="Valente V.L."/>
            <person name="Venter E."/>
            <person name="Venter J.C."/>
            <person name="Vicario S."/>
            <person name="Vieira F.G."/>
            <person name="Vilella A.J."/>
            <person name="Villasante A."/>
            <person name="Walenz B."/>
            <person name="Wang J."/>
            <person name="Wasserman M."/>
            <person name="Watts T."/>
            <person name="Wilson D."/>
            <person name="Wilson R.K."/>
            <person name="Wing R.A."/>
            <person name="Wolfner M.F."/>
            <person name="Wong A."/>
            <person name="Wong G.K."/>
            <person name="Wu C.I."/>
            <person name="Wu G."/>
            <person name="Yamamoto D."/>
            <person name="Yang H.P."/>
            <person name="Yang S.P."/>
            <person name="Yorke J.A."/>
            <person name="Yoshida K."/>
            <person name="Zdobnov E."/>
            <person name="Zhang P."/>
            <person name="Zhang Y."/>
            <person name="Zimin A.V."/>
            <person name="Baldwin J."/>
            <person name="Abdouelleil A."/>
            <person name="Abdulkadir J."/>
            <person name="Abebe A."/>
            <person name="Abera B."/>
            <person name="Abreu J."/>
            <person name="Acer S.C."/>
            <person name="Aftuck L."/>
            <person name="Alexander A."/>
            <person name="An P."/>
            <person name="Anderson E."/>
            <person name="Anderson S."/>
            <person name="Arachi H."/>
            <person name="Azer M."/>
            <person name="Bachantsang P."/>
            <person name="Barry A."/>
            <person name="Bayul T."/>
            <person name="Berlin A."/>
            <person name="Bessette D."/>
            <person name="Bloom T."/>
            <person name="Blye J."/>
            <person name="Boguslavskiy L."/>
            <person name="Bonnet C."/>
            <person name="Boukhgalter B."/>
            <person name="Bourzgui I."/>
            <person name="Brown A."/>
            <person name="Cahill P."/>
            <person name="Channer S."/>
            <person name="Cheshatsang Y."/>
            <person name="Chuda L."/>
            <person name="Citroen M."/>
            <person name="Collymore A."/>
            <person name="Cooke P."/>
            <person name="Costello M."/>
            <person name="D'Aco K."/>
            <person name="Daza R."/>
            <person name="De Haan G."/>
            <person name="DeGray S."/>
            <person name="DeMaso C."/>
            <person name="Dhargay N."/>
            <person name="Dooley K."/>
            <person name="Dooley E."/>
            <person name="Doricent M."/>
            <person name="Dorje P."/>
            <person name="Dorjee K."/>
            <person name="Dupes A."/>
            <person name="Elong R."/>
            <person name="Falk J."/>
            <person name="Farina A."/>
            <person name="Faro S."/>
            <person name="Ferguson D."/>
            <person name="Fisher S."/>
            <person name="Foley C.D."/>
            <person name="Franke A."/>
            <person name="Friedrich D."/>
            <person name="Gadbois L."/>
            <person name="Gearin G."/>
            <person name="Gearin C.R."/>
            <person name="Giannoukos G."/>
            <person name="Goode T."/>
            <person name="Graham J."/>
            <person name="Grandbois E."/>
            <person name="Grewal S."/>
            <person name="Gyaltsen K."/>
            <person name="Hafez N."/>
            <person name="Hagos B."/>
            <person name="Hall J."/>
            <person name="Henson C."/>
            <person name="Hollinger A."/>
            <person name="Honan T."/>
            <person name="Huard M.D."/>
            <person name="Hughes L."/>
            <person name="Hurhula B."/>
            <person name="Husby M.E."/>
            <person name="Kamat A."/>
            <person name="Kanga B."/>
            <person name="Kashin S."/>
            <person name="Khazanovich D."/>
            <person name="Kisner P."/>
            <person name="Lance K."/>
            <person name="Lara M."/>
            <person name="Lee W."/>
            <person name="Lennon N."/>
            <person name="Letendre F."/>
            <person name="LeVine R."/>
            <person name="Lipovsky A."/>
            <person name="Liu X."/>
            <person name="Liu J."/>
            <person name="Liu S."/>
            <person name="Lokyitsang T."/>
            <person name="Lokyitsang Y."/>
            <person name="Lubonja R."/>
            <person name="Lui A."/>
            <person name="MacDonald P."/>
            <person name="Magnisalis V."/>
            <person name="Maru K."/>
            <person name="Matthews C."/>
            <person name="McCusker W."/>
            <person name="McDonough S."/>
            <person name="Mehta T."/>
            <person name="Meldrim J."/>
            <person name="Meneus L."/>
            <person name="Mihai O."/>
            <person name="Mihalev A."/>
            <person name="Mihova T."/>
            <person name="Mittelman R."/>
            <person name="Mlenga V."/>
            <person name="Montmayeur A."/>
            <person name="Mulrain L."/>
            <person name="Navidi A."/>
            <person name="Naylor J."/>
            <person name="Negash T."/>
            <person name="Nguyen T."/>
            <person name="Nguyen N."/>
            <person name="Nicol R."/>
            <person name="Norbu C."/>
            <person name="Norbu N."/>
            <person name="Novod N."/>
            <person name="O'Neill B."/>
            <person name="Osman S."/>
            <person name="Markiewicz E."/>
            <person name="Oyono O.L."/>
            <person name="Patti C."/>
            <person name="Phunkhang P."/>
            <person name="Pierre F."/>
            <person name="Priest M."/>
            <person name="Raghuraman S."/>
            <person name="Rege F."/>
            <person name="Reyes R."/>
            <person name="Rise C."/>
            <person name="Rogov P."/>
            <person name="Ross K."/>
            <person name="Ryan E."/>
            <person name="Settipalli S."/>
            <person name="Shea T."/>
            <person name="Sherpa N."/>
            <person name="Shi L."/>
            <person name="Shih D."/>
            <person name="Sparrow T."/>
            <person name="Spaulding J."/>
            <person name="Stalker J."/>
            <person name="Stange-Thomann N."/>
            <person name="Stavropoulos S."/>
            <person name="Stone C."/>
            <person name="Strader C."/>
            <person name="Tesfaye S."/>
            <person name="Thomson T."/>
            <person name="Thoulutsang Y."/>
            <person name="Thoulutsang D."/>
            <person name="Topham K."/>
            <person name="Topping I."/>
            <person name="Tsamla T."/>
            <person name="Vassiliev H."/>
            <person name="Vo A."/>
            <person name="Wangchuk T."/>
            <person name="Wangdi T."/>
            <person name="Weiand M."/>
            <person name="Wilkinson J."/>
            <person name="Wilson A."/>
            <person name="Yadav S."/>
            <person name="Young G."/>
            <person name="Yu Q."/>
            <person name="Zembek L."/>
            <person name="Zhong D."/>
            <person name="Zimmer A."/>
            <person name="Zwirko Z."/>
            <person name="Jaffe D.B."/>
            <person name="Alvarez P."/>
            <person name="Brockman W."/>
            <person name="Butler J."/>
            <person name="Chin C."/>
            <person name="Gnerre S."/>
            <person name="Grabherr M."/>
            <person name="Kleber M."/>
            <person name="Mauceli E."/>
            <person name="MacCallum I."/>
        </authorList>
    </citation>
    <scope>NUCLEOTIDE SEQUENCE [LARGE SCALE GENOMIC DNA]</scope>
    <source>
        <strain evidence="4">Tucson 15010-1051.87</strain>
    </source>
</reference>
<keyword evidence="4" id="KW-1185">Reference proteome</keyword>
<dbReference type="Proteomes" id="UP000008792">
    <property type="component" value="Unassembled WGS sequence"/>
</dbReference>
<sequence>MSQAAVVNSGNYKLPDLSYTPGDLTEPEYRLPTHQQLLEEKKRAPQHGLERELLPLSRLYLAEQEDKYPAAQAEESRAITSAAGRQFPALAAAQAKYTGQLNGSNSHRASELDFVPGKDLISLPSVQAPAEAEPARKMPLHSITAKPNERCPSPVVPAYANFELAKRMHQDNLDHQPLPDCVADLAYRRAQIGGAHGGLALDIDPIATGVGIKTHNAGPTHCTKMKVFRPKTGGVLPKALAGDNYRGIGSAPAKKMGAMDLAIGWDFKPINPEDEPRLARHIDGSNDSAGPAVFTCVKTPRDDPPAGAELGRSAGVFTSTLGEPDFFDKDLLRRKSDFAGRAIEREENCACDYSPPTRARSVSRDSSASHCRRAPSFGGGGGGGGGGAGGGGGVSFGLPANRLAKQYQSTPLLGDQAYQALREKYLGPDTDSPHGCHTVAASGCKRDQLLRRPARRLCHKVAPAPNCCPAAHNCDHGHGHAHRGHGQCLTSKAAFRAGMPRLNASGDFVGISPGCGGGGGGAAAGRVLVVPRPRQPYAKKNYDIDTLVPPFRSQGGGAGQGGYPEHWRLASVYQHAYKPIEQRRRPLLQTVYK</sequence>
<gene>
    <name evidence="3" type="primary">Dvir\GJ15716</name>
    <name evidence="3" type="ORF">Dvir_GJ15716</name>
</gene>
<evidence type="ECO:0000313" key="4">
    <source>
        <dbReference type="Proteomes" id="UP000008792"/>
    </source>
</evidence>
<dbReference type="STRING" id="7244.B4MA78"/>
<dbReference type="InterPro" id="IPR032084">
    <property type="entry name" value="DUF4812"/>
</dbReference>
<organism evidence="3 4">
    <name type="scientific">Drosophila virilis</name>
    <name type="common">Fruit fly</name>
    <dbReference type="NCBI Taxonomy" id="7244"/>
    <lineage>
        <taxon>Eukaryota</taxon>
        <taxon>Metazoa</taxon>
        <taxon>Ecdysozoa</taxon>
        <taxon>Arthropoda</taxon>
        <taxon>Hexapoda</taxon>
        <taxon>Insecta</taxon>
        <taxon>Pterygota</taxon>
        <taxon>Neoptera</taxon>
        <taxon>Endopterygota</taxon>
        <taxon>Diptera</taxon>
        <taxon>Brachycera</taxon>
        <taxon>Muscomorpha</taxon>
        <taxon>Ephydroidea</taxon>
        <taxon>Drosophilidae</taxon>
        <taxon>Drosophila</taxon>
    </lineage>
</organism>
<dbReference type="OrthoDB" id="521617at2759"/>
<feature type="compositionally biased region" description="Polar residues" evidence="1">
    <location>
        <begin position="1"/>
        <end position="11"/>
    </location>
</feature>
<dbReference type="AlphaFoldDB" id="B4MA78"/>
<dbReference type="InParanoid" id="B4MA78"/>
<evidence type="ECO:0000256" key="1">
    <source>
        <dbReference type="SAM" id="MobiDB-lite"/>
    </source>
</evidence>
<feature type="region of interest" description="Disordered" evidence="1">
    <location>
        <begin position="1"/>
        <end position="27"/>
    </location>
</feature>
<evidence type="ECO:0000259" key="2">
    <source>
        <dbReference type="Pfam" id="PF16071"/>
    </source>
</evidence>
<dbReference type="Pfam" id="PF16071">
    <property type="entry name" value="DUF4812"/>
    <property type="match status" value="1"/>
</dbReference>
<feature type="compositionally biased region" description="Gly residues" evidence="1">
    <location>
        <begin position="377"/>
        <end position="386"/>
    </location>
</feature>
<name>B4MA78_DROVI</name>
<dbReference type="EMBL" id="CH940655">
    <property type="protein sequence ID" value="EDW66137.1"/>
    <property type="molecule type" value="Genomic_DNA"/>
</dbReference>
<protein>
    <recommendedName>
        <fullName evidence="2">DUF4812 domain-containing protein</fullName>
    </recommendedName>
</protein>
<feature type="domain" description="DUF4812" evidence="2">
    <location>
        <begin position="528"/>
        <end position="593"/>
    </location>
</feature>
<feature type="region of interest" description="Disordered" evidence="1">
    <location>
        <begin position="355"/>
        <end position="386"/>
    </location>
</feature>
<feature type="compositionally biased region" description="Low complexity" evidence="1">
    <location>
        <begin position="358"/>
        <end position="369"/>
    </location>
</feature>
<dbReference type="KEGG" id="dvi:6634630"/>
<dbReference type="eggNOG" id="ENOG502S0E6">
    <property type="taxonomic scope" value="Eukaryota"/>
</dbReference>
<proteinExistence type="predicted"/>